<organism evidence="1">
    <name type="scientific">Kwoniella dejecticola CBS 10117</name>
    <dbReference type="NCBI Taxonomy" id="1296121"/>
    <lineage>
        <taxon>Eukaryota</taxon>
        <taxon>Fungi</taxon>
        <taxon>Dikarya</taxon>
        <taxon>Basidiomycota</taxon>
        <taxon>Agaricomycotina</taxon>
        <taxon>Tremellomycetes</taxon>
        <taxon>Tremellales</taxon>
        <taxon>Cryptococcaceae</taxon>
        <taxon>Kwoniella</taxon>
    </lineage>
</organism>
<evidence type="ECO:0000313" key="3">
    <source>
        <dbReference type="Proteomes" id="UP000078595"/>
    </source>
</evidence>
<reference evidence="1" key="1">
    <citation type="submission" date="2013-07" db="EMBL/GenBank/DDBJ databases">
        <title>The Genome Sequence of Cryptococcus dejecticola CBS10117.</title>
        <authorList>
            <consortium name="The Broad Institute Genome Sequencing Platform"/>
            <person name="Cuomo C."/>
            <person name="Litvintseva A."/>
            <person name="Chen Y."/>
            <person name="Heitman J."/>
            <person name="Sun S."/>
            <person name="Springer D."/>
            <person name="Dromer F."/>
            <person name="Young S.K."/>
            <person name="Zeng Q."/>
            <person name="Gargeya S."/>
            <person name="Fitzgerald M."/>
            <person name="Abouelleil A."/>
            <person name="Alvarado L."/>
            <person name="Berlin A.M."/>
            <person name="Chapman S.B."/>
            <person name="Dewar J."/>
            <person name="Goldberg J."/>
            <person name="Griggs A."/>
            <person name="Gujja S."/>
            <person name="Hansen M."/>
            <person name="Howarth C."/>
            <person name="Imamovic A."/>
            <person name="Larimer J."/>
            <person name="McCowan C."/>
            <person name="Murphy C."/>
            <person name="Pearson M."/>
            <person name="Priest M."/>
            <person name="Roberts A."/>
            <person name="Saif S."/>
            <person name="Shea T."/>
            <person name="Sykes S."/>
            <person name="Wortman J."/>
            <person name="Nusbaum C."/>
            <person name="Birren B."/>
        </authorList>
    </citation>
    <scope>NUCLEOTIDE SEQUENCE [LARGE SCALE GENOMIC DNA]</scope>
    <source>
        <strain evidence="1">CBS 10117</strain>
    </source>
</reference>
<gene>
    <name evidence="1" type="ORF">I303_06527</name>
    <name evidence="2" type="ORF">I303_107125</name>
</gene>
<proteinExistence type="predicted"/>
<protein>
    <submittedName>
        <fullName evidence="1">Uncharacterized protein</fullName>
    </submittedName>
</protein>
<dbReference type="EMBL" id="KI894034">
    <property type="protein sequence ID" value="OBR82969.1"/>
    <property type="molecule type" value="Genomic_DNA"/>
</dbReference>
<dbReference type="VEuPathDB" id="FungiDB:I303_06527"/>
<dbReference type="RefSeq" id="XP_018260811.1">
    <property type="nucleotide sequence ID" value="XM_018409808.1"/>
</dbReference>
<evidence type="ECO:0000313" key="1">
    <source>
        <dbReference type="EMBL" id="OBR82969.1"/>
    </source>
</evidence>
<name>A0A1A5ZYT3_9TREE</name>
<dbReference type="KEGG" id="kdj:28970226"/>
<dbReference type="Proteomes" id="UP000078595">
    <property type="component" value="Chromosome 9"/>
</dbReference>
<keyword evidence="3" id="KW-1185">Reference proteome</keyword>
<reference evidence="2" key="3">
    <citation type="submission" date="2024-02" db="EMBL/GenBank/DDBJ databases">
        <title>Comparative genomics of Cryptococcus and Kwoniella reveals pathogenesis evolution and contrasting modes of karyotype evolution via chromosome fusion or intercentromeric recombination.</title>
        <authorList>
            <person name="Coelho M.A."/>
            <person name="David-Palma M."/>
            <person name="Shea T."/>
            <person name="Bowers K."/>
            <person name="McGinley-Smith S."/>
            <person name="Mohammad A.W."/>
            <person name="Gnirke A."/>
            <person name="Yurkov A.M."/>
            <person name="Nowrousian M."/>
            <person name="Sun S."/>
            <person name="Cuomo C.A."/>
            <person name="Heitman J."/>
        </authorList>
    </citation>
    <scope>NUCLEOTIDE SEQUENCE</scope>
    <source>
        <strain evidence="2">CBS 10117</strain>
    </source>
</reference>
<dbReference type="EMBL" id="CP144538">
    <property type="protein sequence ID" value="WWC64515.1"/>
    <property type="molecule type" value="Genomic_DNA"/>
</dbReference>
<dbReference type="AlphaFoldDB" id="A0A1A5ZYT3"/>
<accession>A0A1A5ZYT3</accession>
<dbReference type="GeneID" id="28970226"/>
<sequence length="454" mass="51779">MPTTLLSLSDETLITIANFLHGDNEIPLPSFNPHWANFVHEIDPAVQKDYLSFRSTCRRLNSLCPLKQLHKVFRKWSTVQRWKAKCPVSVMKAIKRIIIDIPLKAAPAPFQATTVEQKQQKDYDLWSSLSLFLGELTGLEELIIIQNPLCPFIGNKSIVGRCRLPSRDFLPSLRSLAFESRCRRCCLQFPIVLVPAAPNLQHLKGTITAVEGFGLPSISEAWLARHSPQTHMPIESIMLKNDMTLTFEQIIKSLHSFAPNLKHLHWCDYYKPNGNINPVLAHILGAKPANDEHDSWVFQEVDSYEDIFDDRLRQEKVEEEWEEDGSLETIDCLIEIIMPPLPTLSLPVCEGLTKSKYDSLHYDVTRSAGKSTNPMDTDRSAMIAAARLLVSKLPSLRKGFFWQGPQRAATFVIDGDFNFKRWTWSRDKDGESVTLLPWHEEFKANWTANTDGQE</sequence>
<reference evidence="2" key="2">
    <citation type="submission" date="2013-07" db="EMBL/GenBank/DDBJ databases">
        <authorList>
            <consortium name="The Broad Institute Genome Sequencing Platform"/>
            <person name="Cuomo C."/>
            <person name="Litvintseva A."/>
            <person name="Chen Y."/>
            <person name="Heitman J."/>
            <person name="Sun S."/>
            <person name="Springer D."/>
            <person name="Dromer F."/>
            <person name="Young S.K."/>
            <person name="Zeng Q."/>
            <person name="Gargeya S."/>
            <person name="Fitzgerald M."/>
            <person name="Abouelleil A."/>
            <person name="Alvarado L."/>
            <person name="Berlin A.M."/>
            <person name="Chapman S.B."/>
            <person name="Dewar J."/>
            <person name="Goldberg J."/>
            <person name="Griggs A."/>
            <person name="Gujja S."/>
            <person name="Hansen M."/>
            <person name="Howarth C."/>
            <person name="Imamovic A."/>
            <person name="Larimer J."/>
            <person name="McCowan C."/>
            <person name="Murphy C."/>
            <person name="Pearson M."/>
            <person name="Priest M."/>
            <person name="Roberts A."/>
            <person name="Saif S."/>
            <person name="Shea T."/>
            <person name="Sykes S."/>
            <person name="Wortman J."/>
            <person name="Nusbaum C."/>
            <person name="Birren B."/>
        </authorList>
    </citation>
    <scope>NUCLEOTIDE SEQUENCE</scope>
    <source>
        <strain evidence="2">CBS 10117</strain>
    </source>
</reference>
<evidence type="ECO:0000313" key="2">
    <source>
        <dbReference type="EMBL" id="WWC64515.1"/>
    </source>
</evidence>
<dbReference type="OrthoDB" id="2564533at2759"/>